<dbReference type="EMBL" id="HACA01006908">
    <property type="protein sequence ID" value="CDW24269.1"/>
    <property type="molecule type" value="Transcribed_RNA"/>
</dbReference>
<reference evidence="1" key="1">
    <citation type="submission" date="2014-05" db="EMBL/GenBank/DDBJ databases">
        <authorList>
            <person name="Chronopoulou M."/>
        </authorList>
    </citation>
    <scope>NUCLEOTIDE SEQUENCE</scope>
    <source>
        <tissue evidence="1">Whole organism</tissue>
    </source>
</reference>
<organism evidence="1">
    <name type="scientific">Lepeophtheirus salmonis</name>
    <name type="common">Salmon louse</name>
    <name type="synonym">Caligus salmonis</name>
    <dbReference type="NCBI Taxonomy" id="72036"/>
    <lineage>
        <taxon>Eukaryota</taxon>
        <taxon>Metazoa</taxon>
        <taxon>Ecdysozoa</taxon>
        <taxon>Arthropoda</taxon>
        <taxon>Crustacea</taxon>
        <taxon>Multicrustacea</taxon>
        <taxon>Hexanauplia</taxon>
        <taxon>Copepoda</taxon>
        <taxon>Siphonostomatoida</taxon>
        <taxon>Caligidae</taxon>
        <taxon>Lepeophtheirus</taxon>
    </lineage>
</organism>
<name>A0A0K2TE21_LEPSM</name>
<sequence>TKYYRFLIHSVSLQLEKKCFGALFFNSSFRVFPLILPKGTTLLVLTFFLKLSEQKINQSTWLGIDRFDSSY</sequence>
<proteinExistence type="predicted"/>
<protein>
    <submittedName>
        <fullName evidence="1">Uncharacterized protein</fullName>
    </submittedName>
</protein>
<dbReference type="AlphaFoldDB" id="A0A0K2TE21"/>
<feature type="non-terminal residue" evidence="1">
    <location>
        <position position="1"/>
    </location>
</feature>
<accession>A0A0K2TE21</accession>
<evidence type="ECO:0000313" key="1">
    <source>
        <dbReference type="EMBL" id="CDW24269.1"/>
    </source>
</evidence>